<dbReference type="SUPFAM" id="SSF55550">
    <property type="entry name" value="SH2 domain"/>
    <property type="match status" value="1"/>
</dbReference>
<dbReference type="GO" id="GO:0035556">
    <property type="term" value="P:intracellular signal transduction"/>
    <property type="evidence" value="ECO:0007669"/>
    <property type="project" value="TreeGrafter"/>
</dbReference>
<organism evidence="9">
    <name type="scientific">Enterobius vermicularis</name>
    <name type="common">Human pinworm</name>
    <dbReference type="NCBI Taxonomy" id="51028"/>
    <lineage>
        <taxon>Eukaryota</taxon>
        <taxon>Metazoa</taxon>
        <taxon>Ecdysozoa</taxon>
        <taxon>Nematoda</taxon>
        <taxon>Chromadorea</taxon>
        <taxon>Rhabditida</taxon>
        <taxon>Spirurina</taxon>
        <taxon>Oxyuridomorpha</taxon>
        <taxon>Oxyuroidea</taxon>
        <taxon>Oxyuridae</taxon>
        <taxon>Enterobius</taxon>
    </lineage>
</organism>
<evidence type="ECO:0000256" key="2">
    <source>
        <dbReference type="ARBA" id="ARBA00022553"/>
    </source>
</evidence>
<protein>
    <submittedName>
        <fullName evidence="9">SH2B adapter protein 2</fullName>
    </submittedName>
</protein>
<dbReference type="SMART" id="SM00233">
    <property type="entry name" value="PH"/>
    <property type="match status" value="1"/>
</dbReference>
<dbReference type="InterPro" id="IPR030523">
    <property type="entry name" value="SH2B"/>
</dbReference>
<sequence length="501" mass="57436">MENWRQFCVQYAKSVALKFAENWRQFCSKNINNVSADVIVKQFTETLSEELNQHLTLSSSAPVCCELIDNDSAEQPCTSLQSSSKRPASIADMSFLVRSCKEFSSLRKNFELATHNRTSSRPSSTRLSWLRSKFSSKRNVEVIKEAQLRFISGLELETKEWRKCRTCLVKTAGGSLLEFYSPPKSTRAKTGIFCFLIMEIREATRLEFEDASETIFVIRAFNGVEYAVETRSRDDCEQWINAIKESIPGIEWNSSNRMIRQPSAPPIGMRFHGKRPFLTSRSLSNVPAMVNTVLTDGPTTTVASLHIQRLSMFPWFHLHLSRTASERLLLYNGVDGHGLFLVRQSETRPGDFVLSFNCGGKANHVRINMLPSGDCRAHQLRFRSVVELLEHFRNNPIPLESLSNPPMFLREYIICTLLYFLSKFIRTAENRLIIQASSSSCWRRRSLLLSDDQVDIRDFLTYSGPVSMDITDLEKLVIKELTARRQRASFRTLSVNRYKFV</sequence>
<dbReference type="PRINTS" id="PR00401">
    <property type="entry name" value="SH2DOMAIN"/>
</dbReference>
<evidence type="ECO:0000256" key="1">
    <source>
        <dbReference type="ARBA" id="ARBA00010220"/>
    </source>
</evidence>
<reference evidence="9" key="1">
    <citation type="submission" date="2017-02" db="UniProtKB">
        <authorList>
            <consortium name="WormBaseParasite"/>
        </authorList>
    </citation>
    <scope>IDENTIFICATION</scope>
</reference>
<evidence type="ECO:0000259" key="6">
    <source>
        <dbReference type="PROSITE" id="PS50003"/>
    </source>
</evidence>
<dbReference type="InterPro" id="IPR000980">
    <property type="entry name" value="SH2"/>
</dbReference>
<dbReference type="GO" id="GO:0005886">
    <property type="term" value="C:plasma membrane"/>
    <property type="evidence" value="ECO:0007669"/>
    <property type="project" value="TreeGrafter"/>
</dbReference>
<dbReference type="PROSITE" id="PS50001">
    <property type="entry name" value="SH2"/>
    <property type="match status" value="1"/>
</dbReference>
<evidence type="ECO:0000313" key="9">
    <source>
        <dbReference type="WBParaSite" id="EVEC_0001025601-mRNA-1"/>
    </source>
</evidence>
<reference evidence="7 8" key="2">
    <citation type="submission" date="2018-10" db="EMBL/GenBank/DDBJ databases">
        <authorList>
            <consortium name="Pathogen Informatics"/>
        </authorList>
    </citation>
    <scope>NUCLEOTIDE SEQUENCE [LARGE SCALE GENOMIC DNA]</scope>
</reference>
<dbReference type="SMART" id="SM00252">
    <property type="entry name" value="SH2"/>
    <property type="match status" value="1"/>
</dbReference>
<gene>
    <name evidence="7" type="ORF">EVEC_LOCUS9601</name>
</gene>
<feature type="domain" description="PH" evidence="6">
    <location>
        <begin position="141"/>
        <end position="248"/>
    </location>
</feature>
<accession>A0A0N4VHF5</accession>
<evidence type="ECO:0000313" key="8">
    <source>
        <dbReference type="Proteomes" id="UP000274131"/>
    </source>
</evidence>
<dbReference type="Gene3D" id="3.30.505.10">
    <property type="entry name" value="SH2 domain"/>
    <property type="match status" value="1"/>
</dbReference>
<dbReference type="OrthoDB" id="10047184at2759"/>
<dbReference type="SUPFAM" id="SSF109805">
    <property type="entry name" value="Phenylalanine zipper"/>
    <property type="match status" value="1"/>
</dbReference>
<dbReference type="InterPro" id="IPR036860">
    <property type="entry name" value="SH2_dom_sf"/>
</dbReference>
<evidence type="ECO:0000313" key="7">
    <source>
        <dbReference type="EMBL" id="VDD94850.1"/>
    </source>
</evidence>
<dbReference type="InterPro" id="IPR011993">
    <property type="entry name" value="PH-like_dom_sf"/>
</dbReference>
<dbReference type="Proteomes" id="UP000274131">
    <property type="component" value="Unassembled WGS sequence"/>
</dbReference>
<proteinExistence type="inferred from homology"/>
<evidence type="ECO:0000256" key="4">
    <source>
        <dbReference type="PROSITE-ProRule" id="PRU00191"/>
    </source>
</evidence>
<comment type="similarity">
    <text evidence="1">Belongs to the SH2B adapter family.</text>
</comment>
<dbReference type="InterPro" id="IPR001849">
    <property type="entry name" value="PH_domain"/>
</dbReference>
<dbReference type="PANTHER" id="PTHR10872">
    <property type="entry name" value="SH2B ADAPTER PROTEIN"/>
    <property type="match status" value="1"/>
</dbReference>
<dbReference type="GO" id="GO:0005068">
    <property type="term" value="F:transmembrane receptor protein tyrosine kinase adaptor activity"/>
    <property type="evidence" value="ECO:0007669"/>
    <property type="project" value="TreeGrafter"/>
</dbReference>
<dbReference type="WBParaSite" id="EVEC_0001025601-mRNA-1">
    <property type="protein sequence ID" value="EVEC_0001025601-mRNA-1"/>
    <property type="gene ID" value="EVEC_0001025601"/>
</dbReference>
<keyword evidence="8" id="KW-1185">Reference proteome</keyword>
<dbReference type="PROSITE" id="PS50003">
    <property type="entry name" value="PH_DOMAIN"/>
    <property type="match status" value="1"/>
</dbReference>
<dbReference type="Gene3D" id="2.30.29.30">
    <property type="entry name" value="Pleckstrin-homology domain (PH domain)/Phosphotyrosine-binding domain (PTB)"/>
    <property type="match status" value="1"/>
</dbReference>
<dbReference type="EMBL" id="UXUI01010165">
    <property type="protein sequence ID" value="VDD94850.1"/>
    <property type="molecule type" value="Genomic_DNA"/>
</dbReference>
<dbReference type="AlphaFoldDB" id="A0A0N4VHF5"/>
<dbReference type="InterPro" id="IPR036290">
    <property type="entry name" value="Phe_ZIP_sf"/>
</dbReference>
<name>A0A0N4VHF5_ENTVE</name>
<evidence type="ECO:0000259" key="5">
    <source>
        <dbReference type="PROSITE" id="PS50001"/>
    </source>
</evidence>
<dbReference type="Pfam" id="PF00017">
    <property type="entry name" value="SH2"/>
    <property type="match status" value="1"/>
</dbReference>
<evidence type="ECO:0000256" key="3">
    <source>
        <dbReference type="ARBA" id="ARBA00022999"/>
    </source>
</evidence>
<keyword evidence="3 4" id="KW-0727">SH2 domain</keyword>
<dbReference type="SUPFAM" id="SSF50729">
    <property type="entry name" value="PH domain-like"/>
    <property type="match status" value="1"/>
</dbReference>
<feature type="domain" description="SH2" evidence="5">
    <location>
        <begin position="315"/>
        <end position="406"/>
    </location>
</feature>
<dbReference type="STRING" id="51028.A0A0N4VHF5"/>
<dbReference type="PANTHER" id="PTHR10872:SF2">
    <property type="entry name" value="LNK, ISOFORM D"/>
    <property type="match status" value="1"/>
</dbReference>
<keyword evidence="2" id="KW-0597">Phosphoprotein</keyword>